<dbReference type="SUPFAM" id="SSF55785">
    <property type="entry name" value="PYP-like sensor domain (PAS domain)"/>
    <property type="match status" value="1"/>
</dbReference>
<dbReference type="InterPro" id="IPR003661">
    <property type="entry name" value="HisK_dim/P_dom"/>
</dbReference>
<dbReference type="PANTHER" id="PTHR35936:SF17">
    <property type="entry name" value="ARGININE-BINDING EXTRACELLULAR PROTEIN ARTP"/>
    <property type="match status" value="1"/>
</dbReference>
<dbReference type="InterPro" id="IPR001638">
    <property type="entry name" value="Solute-binding_3/MltF_N"/>
</dbReference>
<dbReference type="SUPFAM" id="SSF53850">
    <property type="entry name" value="Periplasmic binding protein-like II"/>
    <property type="match status" value="2"/>
</dbReference>
<evidence type="ECO:0000259" key="7">
    <source>
        <dbReference type="PROSITE" id="PS50109"/>
    </source>
</evidence>
<reference evidence="8 9" key="1">
    <citation type="submission" date="2017-10" db="EMBL/GenBank/DDBJ databases">
        <title>Genomics of the genus Arcobacter.</title>
        <authorList>
            <person name="Perez-Cataluna A."/>
            <person name="Figueras M.J."/>
        </authorList>
    </citation>
    <scope>NUCLEOTIDE SEQUENCE [LARGE SCALE GENOMIC DNA]</scope>
    <source>
        <strain evidence="8 9">CECT 8993</strain>
    </source>
</reference>
<accession>A0A4Q0YMC3</accession>
<dbReference type="SMART" id="SM00387">
    <property type="entry name" value="HATPase_c"/>
    <property type="match status" value="1"/>
</dbReference>
<keyword evidence="3" id="KW-0597">Phosphoprotein</keyword>
<sequence length="941" mass="109149">MNNSLKIIFILLIFISTLYASNTINLTEKEKEFLKNNSPIRVQNEMNWPPFNFNENGIPKGFSVDYMNLLAKKLGVELEYITGPSWDEFMQMLQEDKLDAIINISKNKERKKSIAFTSIYHTAANAIYVKKGNEEINTLEKLKDKVLVMPKGFFAQKALEKYYPQIKQILVKDSLEALKYLSLGKADATIGKKNVLDYIITQNNISGILPTNYIDDNRMVSLIRVGVAKEKVILRDIIEKAQKSVSDKELLELKRKWFGTRDIERFTLKNFLNVDELSYISQKRVFNVCTREDLLPIEFVENGKNRGIVIDILEKISNFTNMKFNYINVTSFNEASYFLKSGKCDIISTVTNENELNSFYFNTNSYLNFKLAIITQKNQPVVSSLNTILDKTVAVRDDSDLIPLLQTLNPNINILKSKNHRSTLDKVASGEAYFALEPLPIASYYISKFAMKNLYISRYTNLLYSVNMAVTKRDLELINIINKSLNMITEKEYMDTIDKWSTISFETIFDFTYFWEIVITLTLFITIFSYRHYILDKLNRDLKKANEVIEKKTIELAKQKMLFETLYYKSADGVILITNGIFTECNESILKILKLNKNEIINSTFEDISPILQPNNHFSKELVQVYIEKTLKDGVIDFEWVLTDGTHKNIWTEIVLTAIEIENKKVIHAVIRDITNRKTLEQKLEDLNLNLEKRVEEEIKKNEINTQQLIQQNRLAQMGEMISMIAHQWRQPLSAIAATTNNLVLKMIIDDNLDRKYFEKELKLITNYSQYLSSTIDDFRNFFKSDKEKVEFELKDIIEKSIYIIKTSLESNEIKIDENIEDEIYLYSYPSELQQVILNILKNAEDALCERKEKNRKIFISTLKEKNKVIISILDNGGGIDKNIIDKIFDPYFSTKNKKDGTGLGLYMSKIIINEHCKGSLKVSNYQNGALFSIELPYKES</sequence>
<evidence type="ECO:0000256" key="4">
    <source>
        <dbReference type="ARBA" id="ARBA00022729"/>
    </source>
</evidence>
<dbReference type="SUPFAM" id="SSF55874">
    <property type="entry name" value="ATPase domain of HSP90 chaperone/DNA topoisomerase II/histidine kinase"/>
    <property type="match status" value="1"/>
</dbReference>
<dbReference type="PROSITE" id="PS50109">
    <property type="entry name" value="HIS_KIN"/>
    <property type="match status" value="1"/>
</dbReference>
<dbReference type="PRINTS" id="PR00344">
    <property type="entry name" value="BCTRLSENSOR"/>
</dbReference>
<dbReference type="Pfam" id="PF02518">
    <property type="entry name" value="HATPase_c"/>
    <property type="match status" value="1"/>
</dbReference>
<comment type="caution">
    <text evidence="8">The sequence shown here is derived from an EMBL/GenBank/DDBJ whole genome shotgun (WGS) entry which is preliminary data.</text>
</comment>
<feature type="coiled-coil region" evidence="5">
    <location>
        <begin position="677"/>
        <end position="712"/>
    </location>
</feature>
<evidence type="ECO:0000256" key="6">
    <source>
        <dbReference type="SAM" id="Phobius"/>
    </source>
</evidence>
<dbReference type="NCBIfam" id="TIGR00229">
    <property type="entry name" value="sensory_box"/>
    <property type="match status" value="1"/>
</dbReference>
<dbReference type="RefSeq" id="WP_128978469.1">
    <property type="nucleotide sequence ID" value="NZ_PDKJ01000001.1"/>
</dbReference>
<organism evidence="8 9">
    <name type="scientific">Halarcobacter ebronensis</name>
    <dbReference type="NCBI Taxonomy" id="1462615"/>
    <lineage>
        <taxon>Bacteria</taxon>
        <taxon>Pseudomonadati</taxon>
        <taxon>Campylobacterota</taxon>
        <taxon>Epsilonproteobacteria</taxon>
        <taxon>Campylobacterales</taxon>
        <taxon>Arcobacteraceae</taxon>
        <taxon>Halarcobacter</taxon>
    </lineage>
</organism>
<protein>
    <recommendedName>
        <fullName evidence="2">histidine kinase</fullName>
        <ecNumber evidence="2">2.7.13.3</ecNumber>
    </recommendedName>
</protein>
<keyword evidence="4" id="KW-0732">Signal</keyword>
<dbReference type="SMART" id="SM00062">
    <property type="entry name" value="PBPb"/>
    <property type="match status" value="2"/>
</dbReference>
<dbReference type="EMBL" id="PDKJ01000001">
    <property type="protein sequence ID" value="RXJ70331.1"/>
    <property type="molecule type" value="Genomic_DNA"/>
</dbReference>
<dbReference type="Gene3D" id="3.40.190.10">
    <property type="entry name" value="Periplasmic binding protein-like II"/>
    <property type="match status" value="4"/>
</dbReference>
<gene>
    <name evidence="8" type="ORF">CRV08_01840</name>
</gene>
<dbReference type="InterPro" id="IPR000014">
    <property type="entry name" value="PAS"/>
</dbReference>
<keyword evidence="6" id="KW-0472">Membrane</keyword>
<proteinExistence type="predicted"/>
<dbReference type="CDD" id="cd00130">
    <property type="entry name" value="PAS"/>
    <property type="match status" value="1"/>
</dbReference>
<dbReference type="GO" id="GO:0000155">
    <property type="term" value="F:phosphorelay sensor kinase activity"/>
    <property type="evidence" value="ECO:0007669"/>
    <property type="project" value="InterPro"/>
</dbReference>
<dbReference type="Gene3D" id="3.30.565.10">
    <property type="entry name" value="Histidine kinase-like ATPase, C-terminal domain"/>
    <property type="match status" value="1"/>
</dbReference>
<dbReference type="Gene3D" id="3.30.450.20">
    <property type="entry name" value="PAS domain"/>
    <property type="match status" value="1"/>
</dbReference>
<dbReference type="InterPro" id="IPR005467">
    <property type="entry name" value="His_kinase_dom"/>
</dbReference>
<dbReference type="SMART" id="SM00388">
    <property type="entry name" value="HisKA"/>
    <property type="match status" value="1"/>
</dbReference>
<name>A0A4Q0YMC3_9BACT</name>
<dbReference type="Pfam" id="PF00497">
    <property type="entry name" value="SBP_bac_3"/>
    <property type="match status" value="2"/>
</dbReference>
<evidence type="ECO:0000256" key="1">
    <source>
        <dbReference type="ARBA" id="ARBA00000085"/>
    </source>
</evidence>
<evidence type="ECO:0000313" key="9">
    <source>
        <dbReference type="Proteomes" id="UP000290172"/>
    </source>
</evidence>
<dbReference type="AlphaFoldDB" id="A0A4Q0YMC3"/>
<feature type="domain" description="Histidine kinase" evidence="7">
    <location>
        <begin position="724"/>
        <end position="940"/>
    </location>
</feature>
<dbReference type="InterPro" id="IPR036097">
    <property type="entry name" value="HisK_dim/P_sf"/>
</dbReference>
<dbReference type="SUPFAM" id="SSF47384">
    <property type="entry name" value="Homodimeric domain of signal transducing histidine kinase"/>
    <property type="match status" value="1"/>
</dbReference>
<dbReference type="InterPro" id="IPR003594">
    <property type="entry name" value="HATPase_dom"/>
</dbReference>
<dbReference type="CDD" id="cd01007">
    <property type="entry name" value="PBP2_BvgS_HisK_like"/>
    <property type="match status" value="2"/>
</dbReference>
<comment type="catalytic activity">
    <reaction evidence="1">
        <text>ATP + protein L-histidine = ADP + protein N-phospho-L-histidine.</text>
        <dbReference type="EC" id="2.7.13.3"/>
    </reaction>
</comment>
<feature type="transmembrane region" description="Helical" evidence="6">
    <location>
        <begin position="513"/>
        <end position="534"/>
    </location>
</feature>
<dbReference type="Proteomes" id="UP000290172">
    <property type="component" value="Unassembled WGS sequence"/>
</dbReference>
<keyword evidence="6" id="KW-1133">Transmembrane helix</keyword>
<evidence type="ECO:0000256" key="3">
    <source>
        <dbReference type="ARBA" id="ARBA00022553"/>
    </source>
</evidence>
<dbReference type="Gene3D" id="1.10.287.130">
    <property type="match status" value="1"/>
</dbReference>
<dbReference type="EC" id="2.7.13.3" evidence="2"/>
<evidence type="ECO:0000256" key="2">
    <source>
        <dbReference type="ARBA" id="ARBA00012438"/>
    </source>
</evidence>
<dbReference type="InterPro" id="IPR035965">
    <property type="entry name" value="PAS-like_dom_sf"/>
</dbReference>
<dbReference type="InterPro" id="IPR036890">
    <property type="entry name" value="HATPase_C_sf"/>
</dbReference>
<keyword evidence="6" id="KW-0812">Transmembrane</keyword>
<keyword evidence="5" id="KW-0175">Coiled coil</keyword>
<dbReference type="Pfam" id="PF13426">
    <property type="entry name" value="PAS_9"/>
    <property type="match status" value="1"/>
</dbReference>
<dbReference type="PANTHER" id="PTHR35936">
    <property type="entry name" value="MEMBRANE-BOUND LYTIC MUREIN TRANSGLYCOSYLASE F"/>
    <property type="match status" value="1"/>
</dbReference>
<dbReference type="CDD" id="cd00082">
    <property type="entry name" value="HisKA"/>
    <property type="match status" value="1"/>
</dbReference>
<dbReference type="InterPro" id="IPR004358">
    <property type="entry name" value="Sig_transdc_His_kin-like_C"/>
</dbReference>
<evidence type="ECO:0000256" key="5">
    <source>
        <dbReference type="SAM" id="Coils"/>
    </source>
</evidence>
<evidence type="ECO:0000313" key="8">
    <source>
        <dbReference type="EMBL" id="RXJ70331.1"/>
    </source>
</evidence>